<feature type="domain" description="PLD phosphodiesterase" evidence="1">
    <location>
        <begin position="174"/>
        <end position="201"/>
    </location>
</feature>
<reference evidence="2 3" key="1">
    <citation type="submission" date="2024-02" db="EMBL/GenBank/DDBJ databases">
        <title>A novel Wenzhouxiangellaceae bacterium, isolated from coastal sediments.</title>
        <authorList>
            <person name="Du Z.-J."/>
            <person name="Ye Y.-Q."/>
            <person name="Zhang X.-Y."/>
        </authorList>
    </citation>
    <scope>NUCLEOTIDE SEQUENCE [LARGE SCALE GENOMIC DNA]</scope>
    <source>
        <strain evidence="2 3">CH-27</strain>
    </source>
</reference>
<keyword evidence="3" id="KW-1185">Reference proteome</keyword>
<evidence type="ECO:0000313" key="2">
    <source>
        <dbReference type="EMBL" id="MEJ8567243.1"/>
    </source>
</evidence>
<gene>
    <name evidence="2" type="ORF">V3330_06355</name>
</gene>
<dbReference type="PROSITE" id="PS50035">
    <property type="entry name" value="PLD"/>
    <property type="match status" value="2"/>
</dbReference>
<dbReference type="EMBL" id="JAZHOG010000003">
    <property type="protein sequence ID" value="MEJ8567243.1"/>
    <property type="molecule type" value="Genomic_DNA"/>
</dbReference>
<dbReference type="Proteomes" id="UP001359886">
    <property type="component" value="Unassembled WGS sequence"/>
</dbReference>
<organism evidence="2 3">
    <name type="scientific">Elongatibacter sediminis</name>
    <dbReference type="NCBI Taxonomy" id="3119006"/>
    <lineage>
        <taxon>Bacteria</taxon>
        <taxon>Pseudomonadati</taxon>
        <taxon>Pseudomonadota</taxon>
        <taxon>Gammaproteobacteria</taxon>
        <taxon>Chromatiales</taxon>
        <taxon>Wenzhouxiangellaceae</taxon>
        <taxon>Elongatibacter</taxon>
    </lineage>
</organism>
<accession>A0AAW9RGR2</accession>
<dbReference type="InterPro" id="IPR025202">
    <property type="entry name" value="PLD-like_dom"/>
</dbReference>
<evidence type="ECO:0000313" key="3">
    <source>
        <dbReference type="Proteomes" id="UP001359886"/>
    </source>
</evidence>
<dbReference type="InterPro" id="IPR001736">
    <property type="entry name" value="PLipase_D/transphosphatidylase"/>
</dbReference>
<dbReference type="CDD" id="cd09111">
    <property type="entry name" value="PLDc_ymdC_like_1"/>
    <property type="match status" value="1"/>
</dbReference>
<dbReference type="SUPFAM" id="SSF56024">
    <property type="entry name" value="Phospholipase D/nuclease"/>
    <property type="match status" value="2"/>
</dbReference>
<dbReference type="PANTHER" id="PTHR21248:SF12">
    <property type="entry name" value="CARDIOLIPIN SYNTHASE C"/>
    <property type="match status" value="1"/>
</dbReference>
<dbReference type="Pfam" id="PF13091">
    <property type="entry name" value="PLDc_2"/>
    <property type="match status" value="2"/>
</dbReference>
<protein>
    <submittedName>
        <fullName evidence="2">Phospholipase D family protein</fullName>
    </submittedName>
</protein>
<dbReference type="GO" id="GO:0030572">
    <property type="term" value="F:phosphatidyltransferase activity"/>
    <property type="evidence" value="ECO:0007669"/>
    <property type="project" value="UniProtKB-ARBA"/>
</dbReference>
<sequence length="589" mass="66796">MLLLCALLSGCQLSPARVERVDQAVEQAREQALSCPATERDRCSANSPVMEMAARAAGDGRNRVLLLETGGEALELRVHLIRAARDTIDLQNFILRADQTGTLVLNELLDAARRGVRVRLLLDQMFTVADLDYLVKLTMAHVNFEIRFYNPSFHKARTEKHDWISGVACCFRRFNQRMHNKLMVVDELAGIVGGRNIADRYFDFDTNYNFKDRDAAVYGPAARDMRVSFDRFWKSPDTVPVQYLRDVAEELLNGADPSLETYHPPLRLLPLLERVANTSHVRARFVDPVYRVERVEFFSDWPRKQAAPENAPEKDITRELHDVLAAAHESIVIQSPYLVLSPQARDVFRELRERNPEIELVFSTNSLASTDADTVYGNTHRHKKRYIDSLGFQMYEFKPFPADAPEFFPRLPALMEEKRAGLKSDSVVSGDGSTIDMPAPRAGLHSKSFVVDGKVAMIGSHNFDPRSEDFNTENGLIVWDEAFAGRLEAVIRRDIEPGNSWVVAMKPDDGDPVADDLPFIDEDTAADYWSRGPTSAYELIPGHEPLPPNHPDFYLHYYPVGSFPDVVRTRRQYLVLLLGSIFFFLEPIL</sequence>
<dbReference type="RefSeq" id="WP_354694556.1">
    <property type="nucleotide sequence ID" value="NZ_JAZHOG010000003.1"/>
</dbReference>
<name>A0AAW9RGR2_9GAMM</name>
<dbReference type="GO" id="GO:0032049">
    <property type="term" value="P:cardiolipin biosynthetic process"/>
    <property type="evidence" value="ECO:0007669"/>
    <property type="project" value="UniProtKB-ARBA"/>
</dbReference>
<dbReference type="SMART" id="SM00155">
    <property type="entry name" value="PLDc"/>
    <property type="match status" value="2"/>
</dbReference>
<proteinExistence type="predicted"/>
<dbReference type="PANTHER" id="PTHR21248">
    <property type="entry name" value="CARDIOLIPIN SYNTHASE"/>
    <property type="match status" value="1"/>
</dbReference>
<dbReference type="Gene3D" id="3.30.870.10">
    <property type="entry name" value="Endonuclease Chain A"/>
    <property type="match status" value="2"/>
</dbReference>
<comment type="caution">
    <text evidence="2">The sequence shown here is derived from an EMBL/GenBank/DDBJ whole genome shotgun (WGS) entry which is preliminary data.</text>
</comment>
<dbReference type="CDD" id="cd09113">
    <property type="entry name" value="PLDc_ymdC_like_2"/>
    <property type="match status" value="1"/>
</dbReference>
<dbReference type="AlphaFoldDB" id="A0AAW9RGR2"/>
<feature type="domain" description="PLD phosphodiesterase" evidence="1">
    <location>
        <begin position="440"/>
        <end position="467"/>
    </location>
</feature>
<evidence type="ECO:0000259" key="1">
    <source>
        <dbReference type="PROSITE" id="PS50035"/>
    </source>
</evidence>